<evidence type="ECO:0000313" key="2">
    <source>
        <dbReference type="EMBL" id="CAB3804070.1"/>
    </source>
</evidence>
<evidence type="ECO:0000313" key="3">
    <source>
        <dbReference type="Proteomes" id="UP000494115"/>
    </source>
</evidence>
<proteinExistence type="predicted"/>
<dbReference type="InterPro" id="IPR029044">
    <property type="entry name" value="Nucleotide-diphossugar_trans"/>
</dbReference>
<dbReference type="RefSeq" id="WP_175108022.1">
    <property type="nucleotide sequence ID" value="NZ_CADIKM010000060.1"/>
</dbReference>
<accession>A0A6S7C9R7</accession>
<dbReference type="PANTHER" id="PTHR43685:SF2">
    <property type="entry name" value="GLYCOSYLTRANSFERASE 2-LIKE DOMAIN-CONTAINING PROTEIN"/>
    <property type="match status" value="1"/>
</dbReference>
<organism evidence="2 3">
    <name type="scientific">Pararobbsia alpina</name>
    <dbReference type="NCBI Taxonomy" id="621374"/>
    <lineage>
        <taxon>Bacteria</taxon>
        <taxon>Pseudomonadati</taxon>
        <taxon>Pseudomonadota</taxon>
        <taxon>Betaproteobacteria</taxon>
        <taxon>Burkholderiales</taxon>
        <taxon>Burkholderiaceae</taxon>
        <taxon>Pararobbsia</taxon>
    </lineage>
</organism>
<dbReference type="CDD" id="cd06433">
    <property type="entry name" value="GT_2_WfgS_like"/>
    <property type="match status" value="1"/>
</dbReference>
<dbReference type="AlphaFoldDB" id="A0A6S7C9R7"/>
<reference evidence="2 3" key="1">
    <citation type="submission" date="2020-04" db="EMBL/GenBank/DDBJ databases">
        <authorList>
            <person name="De Canck E."/>
        </authorList>
    </citation>
    <scope>NUCLEOTIDE SEQUENCE [LARGE SCALE GENOMIC DNA]</scope>
    <source>
        <strain evidence="2 3">LMG 28138</strain>
    </source>
</reference>
<gene>
    <name evidence="2" type="ORF">LMG28138_05457</name>
</gene>
<sequence>MSRSFRRTLGVRLGTFTHYDGRPLTVRAQRGSDHTASVAPRISIVTPVYNQSLYIEATLQSVLSQKYPNLQYIVMDGGSRDGTWEIIQRFQEHLAFAHSGPDGGQAAAINAGMQKADGEIVAWLNGDDVLLPGALAYVAAFFERNAEVDVVYGHRIVIDANGLDIGRWVLPPHDGSVLSWMDFIPQETLFLRRSAFEKVGFRVDESFQFALDWDLLLRLRDAGVRFKRLPRYLGGFRVHEAQKTSAAWSQDGVAETELLLRRCHQRIPTMQERRLRVMPYIAKHVFLQWADRLFHRY</sequence>
<dbReference type="SUPFAM" id="SSF53448">
    <property type="entry name" value="Nucleotide-diphospho-sugar transferases"/>
    <property type="match status" value="1"/>
</dbReference>
<feature type="domain" description="Glycosyltransferase 2-like" evidence="1">
    <location>
        <begin position="43"/>
        <end position="164"/>
    </location>
</feature>
<dbReference type="InterPro" id="IPR050834">
    <property type="entry name" value="Glycosyltransf_2"/>
</dbReference>
<evidence type="ECO:0000259" key="1">
    <source>
        <dbReference type="Pfam" id="PF00535"/>
    </source>
</evidence>
<name>A0A6S7C9R7_9BURK</name>
<dbReference type="Pfam" id="PF00535">
    <property type="entry name" value="Glycos_transf_2"/>
    <property type="match status" value="1"/>
</dbReference>
<dbReference type="InterPro" id="IPR001173">
    <property type="entry name" value="Glyco_trans_2-like"/>
</dbReference>
<protein>
    <recommendedName>
        <fullName evidence="1">Glycosyltransferase 2-like domain-containing protein</fullName>
    </recommendedName>
</protein>
<keyword evidence="3" id="KW-1185">Reference proteome</keyword>
<dbReference type="EMBL" id="CADIKM010000060">
    <property type="protein sequence ID" value="CAB3804070.1"/>
    <property type="molecule type" value="Genomic_DNA"/>
</dbReference>
<dbReference type="Gene3D" id="3.90.550.10">
    <property type="entry name" value="Spore Coat Polysaccharide Biosynthesis Protein SpsA, Chain A"/>
    <property type="match status" value="1"/>
</dbReference>
<dbReference type="Proteomes" id="UP000494115">
    <property type="component" value="Unassembled WGS sequence"/>
</dbReference>
<dbReference type="PANTHER" id="PTHR43685">
    <property type="entry name" value="GLYCOSYLTRANSFERASE"/>
    <property type="match status" value="1"/>
</dbReference>